<evidence type="ECO:0000259" key="7">
    <source>
        <dbReference type="PROSITE" id="PS50945"/>
    </source>
</evidence>
<dbReference type="InterPro" id="IPR036723">
    <property type="entry name" value="Alpha-catenin/vinculin-like_sf"/>
</dbReference>
<evidence type="ECO:0000256" key="1">
    <source>
        <dbReference type="ARBA" id="ARBA00004496"/>
    </source>
</evidence>
<feature type="domain" description="Death" evidence="6">
    <location>
        <begin position="931"/>
        <end position="1018"/>
    </location>
</feature>
<dbReference type="InterPro" id="IPR027417">
    <property type="entry name" value="P-loop_NTPase"/>
</dbReference>
<dbReference type="GeneID" id="111103187"/>
<dbReference type="InterPro" id="IPR015009">
    <property type="entry name" value="Vinculin-bd_dom"/>
</dbReference>
<dbReference type="InterPro" id="IPR032171">
    <property type="entry name" value="COR-A"/>
</dbReference>
<keyword evidence="5" id="KW-0812">Transmembrane</keyword>
<dbReference type="SUPFAM" id="SSF47220">
    <property type="entry name" value="alpha-catenin/vinculin-like"/>
    <property type="match status" value="1"/>
</dbReference>
<protein>
    <submittedName>
        <fullName evidence="9">Uncharacterized protein LOC111103187</fullName>
    </submittedName>
</protein>
<dbReference type="GO" id="GO:0007165">
    <property type="term" value="P:signal transduction"/>
    <property type="evidence" value="ECO:0007669"/>
    <property type="project" value="InterPro"/>
</dbReference>
<dbReference type="RefSeq" id="XP_022291965.1">
    <property type="nucleotide sequence ID" value="XM_022436257.1"/>
</dbReference>
<dbReference type="PROSITE" id="PS50017">
    <property type="entry name" value="DEATH_DOMAIN"/>
    <property type="match status" value="1"/>
</dbReference>
<dbReference type="PANTHER" id="PTHR19981:SF1">
    <property type="entry name" value="RHEA, ISOFORM B"/>
    <property type="match status" value="1"/>
</dbReference>
<dbReference type="Gene3D" id="1.10.533.10">
    <property type="entry name" value="Death Domain, Fas"/>
    <property type="match status" value="1"/>
</dbReference>
<proteinExistence type="predicted"/>
<dbReference type="Gene3D" id="3.30.70.1390">
    <property type="entry name" value="ROC domain from the Parkinson's disease-associated leucine-rich repeat kinase 2"/>
    <property type="match status" value="1"/>
</dbReference>
<dbReference type="Gene3D" id="3.40.50.300">
    <property type="entry name" value="P-loop containing nucleotide triphosphate hydrolases"/>
    <property type="match status" value="1"/>
</dbReference>
<dbReference type="Pfam" id="PF01608">
    <property type="entry name" value="I_LWEQ"/>
    <property type="match status" value="1"/>
</dbReference>
<dbReference type="SUPFAM" id="SSF52540">
    <property type="entry name" value="P-loop containing nucleoside triphosphate hydrolases"/>
    <property type="match status" value="1"/>
</dbReference>
<evidence type="ECO:0000313" key="8">
    <source>
        <dbReference type="Proteomes" id="UP000694844"/>
    </source>
</evidence>
<keyword evidence="5" id="KW-0472">Membrane</keyword>
<dbReference type="OrthoDB" id="676979at2759"/>
<dbReference type="GO" id="GO:0005178">
    <property type="term" value="F:integrin binding"/>
    <property type="evidence" value="ECO:0007669"/>
    <property type="project" value="TreeGrafter"/>
</dbReference>
<dbReference type="Pfam" id="PF08913">
    <property type="entry name" value="VBS"/>
    <property type="match status" value="1"/>
</dbReference>
<evidence type="ECO:0000259" key="6">
    <source>
        <dbReference type="PROSITE" id="PS50017"/>
    </source>
</evidence>
<feature type="transmembrane region" description="Helical" evidence="5">
    <location>
        <begin position="132"/>
        <end position="153"/>
    </location>
</feature>
<evidence type="ECO:0000256" key="2">
    <source>
        <dbReference type="ARBA" id="ARBA00022490"/>
    </source>
</evidence>
<dbReference type="Gene3D" id="1.20.1410.10">
    <property type="entry name" value="I/LWEQ domain"/>
    <property type="match status" value="1"/>
</dbReference>
<evidence type="ECO:0000256" key="4">
    <source>
        <dbReference type="SAM" id="MobiDB-lite"/>
    </source>
</evidence>
<dbReference type="GO" id="GO:0030036">
    <property type="term" value="P:actin cytoskeleton organization"/>
    <property type="evidence" value="ECO:0007669"/>
    <property type="project" value="TreeGrafter"/>
</dbReference>
<dbReference type="SMART" id="SM00307">
    <property type="entry name" value="ILWEQ"/>
    <property type="match status" value="1"/>
</dbReference>
<dbReference type="GO" id="GO:0051015">
    <property type="term" value="F:actin filament binding"/>
    <property type="evidence" value="ECO:0007669"/>
    <property type="project" value="InterPro"/>
</dbReference>
<dbReference type="GO" id="GO:0005925">
    <property type="term" value="C:focal adhesion"/>
    <property type="evidence" value="ECO:0007669"/>
    <property type="project" value="TreeGrafter"/>
</dbReference>
<dbReference type="FunFam" id="1.20.1410.10:FF:000001">
    <property type="entry name" value="Talin 2"/>
    <property type="match status" value="1"/>
</dbReference>
<dbReference type="Pfam" id="PF21896">
    <property type="entry name" value="Talin_IBS2B"/>
    <property type="match status" value="1"/>
</dbReference>
<keyword evidence="8" id="KW-1185">Reference proteome</keyword>
<name>A0A8B8AL91_CRAVI</name>
<dbReference type="GO" id="GO:0005886">
    <property type="term" value="C:plasma membrane"/>
    <property type="evidence" value="ECO:0007669"/>
    <property type="project" value="TreeGrafter"/>
</dbReference>
<evidence type="ECO:0000313" key="9">
    <source>
        <dbReference type="RefSeq" id="XP_022291965.1"/>
    </source>
</evidence>
<dbReference type="Gene3D" id="1.20.1420.10">
    <property type="entry name" value="Talin, central domain"/>
    <property type="match status" value="3"/>
</dbReference>
<dbReference type="InterPro" id="IPR000488">
    <property type="entry name" value="Death_dom"/>
</dbReference>
<dbReference type="SUPFAM" id="SSF109885">
    <property type="entry name" value="I/LWEQ domain"/>
    <property type="match status" value="1"/>
</dbReference>
<dbReference type="InterPro" id="IPR011029">
    <property type="entry name" value="DEATH-like_dom_sf"/>
</dbReference>
<dbReference type="InterPro" id="IPR054082">
    <property type="entry name" value="Talin_IBS2B"/>
</dbReference>
<dbReference type="Pfam" id="PF16095">
    <property type="entry name" value="COR-A"/>
    <property type="match status" value="1"/>
</dbReference>
<dbReference type="Proteomes" id="UP000694844">
    <property type="component" value="Chromosome 7"/>
</dbReference>
<reference evidence="9" key="1">
    <citation type="submission" date="2025-08" db="UniProtKB">
        <authorList>
            <consortium name="RefSeq"/>
        </authorList>
    </citation>
    <scope>IDENTIFICATION</scope>
    <source>
        <tissue evidence="9">Whole sample</tissue>
    </source>
</reference>
<gene>
    <name evidence="9" type="primary">LOC111103187</name>
</gene>
<comment type="subcellular location">
    <subcellularLocation>
        <location evidence="1">Cytoplasm</location>
    </subcellularLocation>
</comment>
<dbReference type="KEGG" id="cvn:111103187"/>
<dbReference type="PROSITE" id="PS50945">
    <property type="entry name" value="I_LWEQ"/>
    <property type="match status" value="1"/>
</dbReference>
<feature type="compositionally biased region" description="Basic and acidic residues" evidence="4">
    <location>
        <begin position="389"/>
        <end position="411"/>
    </location>
</feature>
<dbReference type="InterPro" id="IPR002558">
    <property type="entry name" value="ILWEQ_dom"/>
</dbReference>
<dbReference type="CDD" id="cd01670">
    <property type="entry name" value="Death"/>
    <property type="match status" value="1"/>
</dbReference>
<dbReference type="GO" id="GO:0098609">
    <property type="term" value="P:cell-cell adhesion"/>
    <property type="evidence" value="ECO:0007669"/>
    <property type="project" value="TreeGrafter"/>
</dbReference>
<dbReference type="GO" id="GO:0005737">
    <property type="term" value="C:cytoplasm"/>
    <property type="evidence" value="ECO:0007669"/>
    <property type="project" value="UniProtKB-SubCell"/>
</dbReference>
<sequence length="1692" mass="191634">MAKPCPPSADSVSVIDSCPMNSAEWNQRALLKNCSMYPQTCFKPLEYHCLLNPYGNESLEVCAPNTWLAEDFCPSYNIREQRILEQFNCTPLISDCPKQQYFSGSILDYKGCLKELHGFTTNDNPVNDIRQWQFPVTIVIVILITVITVVYFWRKRFIRCRGSKNNDDYHMQDYSLNPETSLLCDNNEANNAADDAVLPSLATDTKDCVKIEEVEPDQVRQYLSKGELTFYHARGIIVGCAGAGKTTLMKRLMDTPFEQLAEMKSTNIVDVHVNAFSVMDKTIQAINTDENLSILQFSKDDITRGEFSPHKDEIEIKQNETSYEDEQTSIEAGTPVINSSQSPQDLTNVIPNSQQNLEKVIALVKSYGRPETAVDVAINDDKDDEEDKGDAYDHENDKDHDDDKDHKDQKVETNIDMTSIMVTVKKLSREGNERKKITFLDFAGQSIYYAFHQIYLSCATFSILVVDMTKNPEDQCEATNVSDGDFCCSQFDSWTYKEFYRFWLQSIDRFCDIDTPVIVVGTHAEGKTKQDCDNFFKDFFKLFDCKEDYHLRRHLHTDRCLPIKLPENGEKMQKLSGLKRQIVDVVTEQTTWKRTVKPVTAILERILQEKKMLRIIKMKDFSNLNKCLDPEFRLDDSEIITLLKHLHQAGTLLYFEETDIIVLDVQWLVDAFKSILAYNVGIEKGHDIEPHHFKVTGELNDEQLDAIWNRQENDKKDFKIHKNVLTSYMEKLGLLVCISEPPTWYYFPSMNKRKFVEGEFKGLKHSSILTFRFKREKQRPFFIFYKLVIRCMKLFSWKIQIEKQSRLLYDDVACLSFKGHVILLCVHNFQIQVQVLFPSKDIETNVLKEIKSMLESIMEEFRNQNYEFEIGYKCQNGTFRDQELNFIPETELTNGVNDHLCTFCTNKRHFVGKEICWASPKLQSKQSDILSNAGLMYVAAQLGSEWNLVISHLGLKQAEIDQIKMDNPYNTINQINIALQRWRDRQEGQADTILLQQLFSALESCTLRDLLEEIQEKYNITELVAPEDPTVISKVYTAEVIEDSAQKQSQIRERKKVETMSFVEYQSNMFNLVKNIALTTQNMVHKAEVNPSGLVDQLTRDYDLLASKSENVAVTPDISYNIANRMRTTVQDLVKSCEELVLDARKKRGDHQDNARNVSEKISFVLATLQSGSRDTQACINAINAVNDIADLDTFATAGEMWTEKDKGKVIQRFINGYIKHIKDFVNQTFSEQETLARAVQQADKTITKLYDVLELGFDLLASDQPDDQVMNIKAVIDVDVALYDLIKASKTASGKSVSGSAMVTETNAELHGARTIINELLNSISSMQDETAAKGIRILGFTIEAIGQEIKGYNAGTLPEKKATANNLIRLSQLIKTATSKAVAAGNSGRLEDIIICANIGRKAMFDLLATCRETANTAETTDVRQKTVAAGKNCAMVYKDLLEQVITVIKNRTHESKQTVAAMSKQVLRTVKGIVHCAELIHGKGWVDPENPTVIAERELLIAGITIEATAQKLSQLEPPNFAKEEDMRLNFKDILEAARSIVSATADLIRSASAIQREPMGRGTITDDDGEWYHGLISSAIMVEAATHSLYESADSMVQGHAKEERLTASSKEIAGSTAHMLVACRVKADPDPVAMERLQTAGNAVKRAIKKLVKATQKGKHGDEEEEINASVDKKVGGILQITLDKEK</sequence>
<dbReference type="Pfam" id="PF00531">
    <property type="entry name" value="Death"/>
    <property type="match status" value="1"/>
</dbReference>
<dbReference type="InterPro" id="IPR035964">
    <property type="entry name" value="I/LWEQ_dom_sf"/>
</dbReference>
<dbReference type="PANTHER" id="PTHR19981">
    <property type="entry name" value="TALIN"/>
    <property type="match status" value="1"/>
</dbReference>
<keyword evidence="5" id="KW-1133">Transmembrane helix</keyword>
<keyword evidence="3" id="KW-0677">Repeat</keyword>
<feature type="domain" description="I/LWEQ" evidence="7">
    <location>
        <begin position="1486"/>
        <end position="1692"/>
    </location>
</feature>
<organism evidence="8 9">
    <name type="scientific">Crassostrea virginica</name>
    <name type="common">Eastern oyster</name>
    <dbReference type="NCBI Taxonomy" id="6565"/>
    <lineage>
        <taxon>Eukaryota</taxon>
        <taxon>Metazoa</taxon>
        <taxon>Spiralia</taxon>
        <taxon>Lophotrochozoa</taxon>
        <taxon>Mollusca</taxon>
        <taxon>Bivalvia</taxon>
        <taxon>Autobranchia</taxon>
        <taxon>Pteriomorphia</taxon>
        <taxon>Ostreida</taxon>
        <taxon>Ostreoidea</taxon>
        <taxon>Ostreidae</taxon>
        <taxon>Crassostrea</taxon>
    </lineage>
</organism>
<evidence type="ECO:0000256" key="5">
    <source>
        <dbReference type="SAM" id="Phobius"/>
    </source>
</evidence>
<evidence type="ECO:0000256" key="3">
    <source>
        <dbReference type="ARBA" id="ARBA00022737"/>
    </source>
</evidence>
<keyword evidence="2" id="KW-0963">Cytoplasm</keyword>
<dbReference type="SUPFAM" id="SSF47986">
    <property type="entry name" value="DEATH domain"/>
    <property type="match status" value="1"/>
</dbReference>
<feature type="region of interest" description="Disordered" evidence="4">
    <location>
        <begin position="374"/>
        <end position="411"/>
    </location>
</feature>
<accession>A0A8B8AL91</accession>